<feature type="transmembrane region" description="Helical" evidence="1">
    <location>
        <begin position="40"/>
        <end position="65"/>
    </location>
</feature>
<evidence type="ECO:0000313" key="3">
    <source>
        <dbReference type="Proteomes" id="UP001236415"/>
    </source>
</evidence>
<name>A0ABY8X6U1_9BACL</name>
<accession>A0ABY8X6U1</accession>
<evidence type="ECO:0000256" key="1">
    <source>
        <dbReference type="SAM" id="Phobius"/>
    </source>
</evidence>
<evidence type="ECO:0000313" key="2">
    <source>
        <dbReference type="EMBL" id="WIV20191.1"/>
    </source>
</evidence>
<dbReference type="Proteomes" id="UP001236415">
    <property type="component" value="Chromosome"/>
</dbReference>
<protein>
    <submittedName>
        <fullName evidence="2">General stress protein</fullName>
    </submittedName>
</protein>
<keyword evidence="1" id="KW-0812">Transmembrane</keyword>
<organism evidence="2 3">
    <name type="scientific">Paenibacillus polygoni</name>
    <dbReference type="NCBI Taxonomy" id="3050112"/>
    <lineage>
        <taxon>Bacteria</taxon>
        <taxon>Bacillati</taxon>
        <taxon>Bacillota</taxon>
        <taxon>Bacilli</taxon>
        <taxon>Bacillales</taxon>
        <taxon>Paenibacillaceae</taxon>
        <taxon>Paenibacillus</taxon>
    </lineage>
</organism>
<sequence length="175" mass="21178">MRKTLEKRLVYLYTGELFSIITFVPVCYLVNYVFPSLQLYSLYSFWISFILLEFLLLQGTIYWYAKCKRLRNENKTITPIKIVRQLHDLKLVNIVMIITAIVIFFFDFIKWYPSLPLQGLTIAFFIYIFAILEFINYFYIQLSYDNISDIKSLIRMRKLKYSSLNKDFKRMRSSR</sequence>
<reference evidence="2 3" key="1">
    <citation type="submission" date="2023-06" db="EMBL/GenBank/DDBJ databases">
        <title>Paenibacillus polygonum sp. nov., an endophytic bacterium, isolated from Polygonum lapathifolium L. in Nanji Wetland National Nature Reserve, South of Poyang Lake, Jiangxi Province, China.</title>
        <authorList>
            <person name="Yu Z."/>
        </authorList>
    </citation>
    <scope>NUCLEOTIDE SEQUENCE [LARGE SCALE GENOMIC DNA]</scope>
    <source>
        <strain evidence="2 3">C31</strain>
    </source>
</reference>
<proteinExistence type="predicted"/>
<feature type="transmembrane region" description="Helical" evidence="1">
    <location>
        <begin position="115"/>
        <end position="139"/>
    </location>
</feature>
<keyword evidence="1" id="KW-1133">Transmembrane helix</keyword>
<feature type="transmembrane region" description="Helical" evidence="1">
    <location>
        <begin position="91"/>
        <end position="109"/>
    </location>
</feature>
<keyword evidence="3" id="KW-1185">Reference proteome</keyword>
<feature type="transmembrane region" description="Helical" evidence="1">
    <location>
        <begin position="12"/>
        <end position="34"/>
    </location>
</feature>
<dbReference type="RefSeq" id="WP_285746904.1">
    <property type="nucleotide sequence ID" value="NZ_CP127162.1"/>
</dbReference>
<dbReference type="EMBL" id="CP127162">
    <property type="protein sequence ID" value="WIV20191.1"/>
    <property type="molecule type" value="Genomic_DNA"/>
</dbReference>
<gene>
    <name evidence="2" type="ORF">QPK24_05660</name>
</gene>
<keyword evidence="1" id="KW-0472">Membrane</keyword>